<sequence>MEKETPAGSGIAREPAGQAAGVENRAPGSSSAPPRGKKRATPEVTRRFTPEEHKAILEFTWAAFLDYQVYAAMTEEEEEEEYRRAGKLDKYDPDTELYKRYARVAKKHPPPDGFDPKLEEYFKLIEDED</sequence>
<dbReference type="EMBL" id="CM008050">
    <property type="protein sequence ID" value="PVH39327.1"/>
    <property type="molecule type" value="Genomic_DNA"/>
</dbReference>
<accession>A0A2S3HXX4</accession>
<reference evidence="2" key="1">
    <citation type="submission" date="2018-04" db="EMBL/GenBank/DDBJ databases">
        <title>WGS assembly of Panicum hallii.</title>
        <authorList>
            <person name="Lovell J."/>
            <person name="Jenkins J."/>
            <person name="Lowry D."/>
            <person name="Mamidi S."/>
            <person name="Sreedasyam A."/>
            <person name="Weng X."/>
            <person name="Barry K."/>
            <person name="Bonette J."/>
            <person name="Campitelli B."/>
            <person name="Daum C."/>
            <person name="Gordon S."/>
            <person name="Gould B."/>
            <person name="Lipzen A."/>
            <person name="Macqueen A."/>
            <person name="Palacio-Mejia J."/>
            <person name="Plott C."/>
            <person name="Shakirov E."/>
            <person name="Shu S."/>
            <person name="Yoshinaga Y."/>
            <person name="Zane M."/>
            <person name="Rokhsar D."/>
            <person name="Grimwood J."/>
            <person name="Schmutz J."/>
            <person name="Juenger T."/>
        </authorList>
    </citation>
    <scope>NUCLEOTIDE SEQUENCE [LARGE SCALE GENOMIC DNA]</scope>
    <source>
        <strain evidence="2">FIL2</strain>
    </source>
</reference>
<name>A0A2S3HXX4_9POAL</name>
<dbReference type="AlphaFoldDB" id="A0A2S3HXX4"/>
<dbReference type="EMBL" id="CM008050">
    <property type="protein sequence ID" value="PAN32339.1"/>
    <property type="molecule type" value="Genomic_DNA"/>
</dbReference>
<evidence type="ECO:0000313" key="2">
    <source>
        <dbReference type="EMBL" id="PAN32339.1"/>
    </source>
</evidence>
<feature type="compositionally biased region" description="Basic and acidic residues" evidence="1">
    <location>
        <begin position="40"/>
        <end position="49"/>
    </location>
</feature>
<dbReference type="Gramene" id="PAN32339">
    <property type="protein sequence ID" value="PAN32339"/>
    <property type="gene ID" value="PAHAL_5G479600"/>
</dbReference>
<gene>
    <name evidence="2" type="ORF">PAHAL_5G479600</name>
    <name evidence="3" type="ORF">PAHAL_5G480000</name>
</gene>
<evidence type="ECO:0000256" key="1">
    <source>
        <dbReference type="SAM" id="MobiDB-lite"/>
    </source>
</evidence>
<feature type="region of interest" description="Disordered" evidence="1">
    <location>
        <begin position="1"/>
        <end position="49"/>
    </location>
</feature>
<proteinExistence type="predicted"/>
<dbReference type="Gramene" id="PVH39327">
    <property type="protein sequence ID" value="PVH39327"/>
    <property type="gene ID" value="PAHAL_5G480000"/>
</dbReference>
<dbReference type="Proteomes" id="UP000243499">
    <property type="component" value="Chromosome 5"/>
</dbReference>
<evidence type="ECO:0000313" key="3">
    <source>
        <dbReference type="EMBL" id="PVH39327.1"/>
    </source>
</evidence>
<protein>
    <submittedName>
        <fullName evidence="2">Uncharacterized protein</fullName>
    </submittedName>
</protein>
<organism evidence="2">
    <name type="scientific">Panicum hallii</name>
    <dbReference type="NCBI Taxonomy" id="206008"/>
    <lineage>
        <taxon>Eukaryota</taxon>
        <taxon>Viridiplantae</taxon>
        <taxon>Streptophyta</taxon>
        <taxon>Embryophyta</taxon>
        <taxon>Tracheophyta</taxon>
        <taxon>Spermatophyta</taxon>
        <taxon>Magnoliopsida</taxon>
        <taxon>Liliopsida</taxon>
        <taxon>Poales</taxon>
        <taxon>Poaceae</taxon>
        <taxon>PACMAD clade</taxon>
        <taxon>Panicoideae</taxon>
        <taxon>Panicodae</taxon>
        <taxon>Paniceae</taxon>
        <taxon>Panicinae</taxon>
        <taxon>Panicum</taxon>
        <taxon>Panicum sect. Panicum</taxon>
    </lineage>
</organism>